<dbReference type="EMBL" id="VORT01000021">
    <property type="protein sequence ID" value="TXD71322.1"/>
    <property type="molecule type" value="Genomic_DNA"/>
</dbReference>
<gene>
    <name evidence="1" type="ORF">ESU54_17195</name>
</gene>
<keyword evidence="2" id="KW-1185">Reference proteome</keyword>
<dbReference type="OrthoDB" id="9151249at2"/>
<comment type="caution">
    <text evidence="1">The sequence shown here is derived from an EMBL/GenBank/DDBJ whole genome shotgun (WGS) entry which is preliminary data.</text>
</comment>
<dbReference type="AlphaFoldDB" id="A0A5C6YW68"/>
<sequence>MTAKEFWDDFKDFEESLRLDMDFMGEEKKSRTFSYLCAQLDDYCLGLSPIASILGKNTNKKYVLTISCSGKMDLLLYVNRLVDMAPEIEHWEIKALVAGQIETDPNIMSEPFKSDDFSITPKDIRFTVYSWDPEKGIFDLLILLPLNLAEVDDDKLDNAFRAIFKELWGERFVGEKINCLFFTNNAIFEYDFLDLEILEVCLNSFE</sequence>
<evidence type="ECO:0000313" key="1">
    <source>
        <dbReference type="EMBL" id="TXD71322.1"/>
    </source>
</evidence>
<reference evidence="1 2" key="1">
    <citation type="submission" date="2019-08" db="EMBL/GenBank/DDBJ databases">
        <title>Genome of Aequorivita antarctica SW49 (type strain).</title>
        <authorList>
            <person name="Bowman J.P."/>
        </authorList>
    </citation>
    <scope>NUCLEOTIDE SEQUENCE [LARGE SCALE GENOMIC DNA]</scope>
    <source>
        <strain evidence="1 2">SW49</strain>
    </source>
</reference>
<protein>
    <recommendedName>
        <fullName evidence="3">DUF695 domain-containing protein</fullName>
    </recommendedName>
</protein>
<evidence type="ECO:0000313" key="2">
    <source>
        <dbReference type="Proteomes" id="UP000321497"/>
    </source>
</evidence>
<name>A0A5C6YW68_9FLAO</name>
<dbReference type="Proteomes" id="UP000321497">
    <property type="component" value="Unassembled WGS sequence"/>
</dbReference>
<accession>A0A5C6YW68</accession>
<organism evidence="1 2">
    <name type="scientific">Aequorivita antarctica</name>
    <dbReference type="NCBI Taxonomy" id="153266"/>
    <lineage>
        <taxon>Bacteria</taxon>
        <taxon>Pseudomonadati</taxon>
        <taxon>Bacteroidota</taxon>
        <taxon>Flavobacteriia</taxon>
        <taxon>Flavobacteriales</taxon>
        <taxon>Flavobacteriaceae</taxon>
        <taxon>Aequorivita</taxon>
    </lineage>
</organism>
<proteinExistence type="predicted"/>
<evidence type="ECO:0008006" key="3">
    <source>
        <dbReference type="Google" id="ProtNLM"/>
    </source>
</evidence>
<dbReference type="RefSeq" id="WP_146744055.1">
    <property type="nucleotide sequence ID" value="NZ_UEGI01000034.1"/>
</dbReference>